<reference evidence="3" key="1">
    <citation type="journal article" date="2019" name="Int. J. Syst. Evol. Microbiol.">
        <title>The Global Catalogue of Microorganisms (GCM) 10K type strain sequencing project: providing services to taxonomists for standard genome sequencing and annotation.</title>
        <authorList>
            <consortium name="The Broad Institute Genomics Platform"/>
            <consortium name="The Broad Institute Genome Sequencing Center for Infectious Disease"/>
            <person name="Wu L."/>
            <person name="Ma J."/>
        </authorList>
    </citation>
    <scope>NUCLEOTIDE SEQUENCE [LARGE SCALE GENOMIC DNA]</scope>
    <source>
        <strain evidence="3">CCM 7480</strain>
    </source>
</reference>
<evidence type="ECO:0000256" key="1">
    <source>
        <dbReference type="SAM" id="SignalP"/>
    </source>
</evidence>
<feature type="signal peptide" evidence="1">
    <location>
        <begin position="1"/>
        <end position="20"/>
    </location>
</feature>
<name>A0ABV7PL10_9BURK</name>
<keyword evidence="3" id="KW-1185">Reference proteome</keyword>
<sequence length="208" mass="21627">MKKNVLIRSGLVLALAAALASCGGSTNYTIGGTVTGLQYGPLVLETNGMTKEVMPDAASTDIAVRNVDYAFPKQLEYGEVYDVKVSKQPPHQVCEAAGRTNDTAGRLSEINADFQCFLLSPTIGGVVKGLGAGSLKLNNGSNSTITVTAADPVADVPYTLGRVTYGKTYGVTIETQPAGYTCTVANPVGIMDDVDITNIDVTCVANPT</sequence>
<gene>
    <name evidence="2" type="ORF">ACFOPH_16920</name>
</gene>
<dbReference type="EMBL" id="JBHRVV010000001">
    <property type="protein sequence ID" value="MFC3459920.1"/>
    <property type="molecule type" value="Genomic_DNA"/>
</dbReference>
<evidence type="ECO:0000313" key="3">
    <source>
        <dbReference type="Proteomes" id="UP001595665"/>
    </source>
</evidence>
<keyword evidence="1" id="KW-0732">Signal</keyword>
<dbReference type="PROSITE" id="PS51257">
    <property type="entry name" value="PROKAR_LIPOPROTEIN"/>
    <property type="match status" value="1"/>
</dbReference>
<organism evidence="2 3">
    <name type="scientific">Massilia haematophila</name>
    <dbReference type="NCBI Taxonomy" id="457923"/>
    <lineage>
        <taxon>Bacteria</taxon>
        <taxon>Pseudomonadati</taxon>
        <taxon>Pseudomonadota</taxon>
        <taxon>Betaproteobacteria</taxon>
        <taxon>Burkholderiales</taxon>
        <taxon>Oxalobacteraceae</taxon>
        <taxon>Telluria group</taxon>
        <taxon>Massilia</taxon>
    </lineage>
</organism>
<accession>A0ABV7PL10</accession>
<protein>
    <recommendedName>
        <fullName evidence="4">Lipoprotein</fullName>
    </recommendedName>
</protein>
<evidence type="ECO:0008006" key="4">
    <source>
        <dbReference type="Google" id="ProtNLM"/>
    </source>
</evidence>
<comment type="caution">
    <text evidence="2">The sequence shown here is derived from an EMBL/GenBank/DDBJ whole genome shotgun (WGS) entry which is preliminary data.</text>
</comment>
<evidence type="ECO:0000313" key="2">
    <source>
        <dbReference type="EMBL" id="MFC3459920.1"/>
    </source>
</evidence>
<proteinExistence type="predicted"/>
<dbReference type="RefSeq" id="WP_379736554.1">
    <property type="nucleotide sequence ID" value="NZ_JBHRVV010000001.1"/>
</dbReference>
<feature type="chain" id="PRO_5045809292" description="Lipoprotein" evidence="1">
    <location>
        <begin position="21"/>
        <end position="208"/>
    </location>
</feature>
<dbReference type="Proteomes" id="UP001595665">
    <property type="component" value="Unassembled WGS sequence"/>
</dbReference>